<reference evidence="2" key="1">
    <citation type="submission" date="2022-11" db="EMBL/GenBank/DDBJ databases">
        <title>Minimal conservation of predation-associated metabolite biosynthetic gene clusters underscores biosynthetic potential of Myxococcota including descriptions for ten novel species: Archangium lansinium sp. nov., Myxococcus landrumus sp. nov., Nannocystis bai.</title>
        <authorList>
            <person name="Ahearne A."/>
            <person name="Stevens C."/>
            <person name="Phillips K."/>
        </authorList>
    </citation>
    <scope>NUCLEOTIDE SEQUENCE</scope>
    <source>
        <strain evidence="2">Na p29</strain>
    </source>
</reference>
<comment type="caution">
    <text evidence="2">The sequence shown here is derived from an EMBL/GenBank/DDBJ whole genome shotgun (WGS) entry which is preliminary data.</text>
</comment>
<name>A0A9X3F3V8_9BACT</name>
<organism evidence="2 3">
    <name type="scientific">Nannocystis pusilla</name>
    <dbReference type="NCBI Taxonomy" id="889268"/>
    <lineage>
        <taxon>Bacteria</taxon>
        <taxon>Pseudomonadati</taxon>
        <taxon>Myxococcota</taxon>
        <taxon>Polyangia</taxon>
        <taxon>Nannocystales</taxon>
        <taxon>Nannocystaceae</taxon>
        <taxon>Nannocystis</taxon>
    </lineage>
</organism>
<keyword evidence="3" id="KW-1185">Reference proteome</keyword>
<evidence type="ECO:0000256" key="1">
    <source>
        <dbReference type="SAM" id="MobiDB-lite"/>
    </source>
</evidence>
<feature type="region of interest" description="Disordered" evidence="1">
    <location>
        <begin position="1"/>
        <end position="20"/>
    </location>
</feature>
<proteinExistence type="predicted"/>
<dbReference type="Proteomes" id="UP001150924">
    <property type="component" value="Unassembled WGS sequence"/>
</dbReference>
<evidence type="ECO:0000313" key="3">
    <source>
        <dbReference type="Proteomes" id="UP001150924"/>
    </source>
</evidence>
<evidence type="ECO:0000313" key="2">
    <source>
        <dbReference type="EMBL" id="MCY1014019.1"/>
    </source>
</evidence>
<sequence>MIAERGQASSHPEQYHWSSPNTSLHGASMAVASIASSLASNSSVSQASAHGGSGGRSGGCGCVGSPVVGSPVVAAAVVLPVVECEVEVVLAADSSIAALAVTLVGRRRTVVEAAPSLVEAALARGRSLRSAARQQRDRGEPTQSLQANPPIRHEHMSVTLKSP</sequence>
<gene>
    <name evidence="2" type="ORF">OV079_52560</name>
</gene>
<dbReference type="RefSeq" id="WP_267778222.1">
    <property type="nucleotide sequence ID" value="NZ_JAPNKE010000002.1"/>
</dbReference>
<accession>A0A9X3F3V8</accession>
<protein>
    <submittedName>
        <fullName evidence="2">Uncharacterized protein</fullName>
    </submittedName>
</protein>
<dbReference type="EMBL" id="JAPNKE010000002">
    <property type="protein sequence ID" value="MCY1014019.1"/>
    <property type="molecule type" value="Genomic_DNA"/>
</dbReference>
<dbReference type="AlphaFoldDB" id="A0A9X3F3V8"/>
<feature type="region of interest" description="Disordered" evidence="1">
    <location>
        <begin position="128"/>
        <end position="163"/>
    </location>
</feature>
<feature type="compositionally biased region" description="Polar residues" evidence="1">
    <location>
        <begin position="7"/>
        <end position="20"/>
    </location>
</feature>